<dbReference type="SMART" id="SM00110">
    <property type="entry name" value="C1Q"/>
    <property type="match status" value="1"/>
</dbReference>
<dbReference type="Gene3D" id="1.20.58.60">
    <property type="match status" value="1"/>
</dbReference>
<gene>
    <name evidence="18" type="primary">Emilin2</name>
    <name evidence="18" type="ORF">CHLCYA_R13172</name>
</gene>
<comment type="subcellular location">
    <subcellularLocation>
        <location evidence="1">Secreted</location>
        <location evidence="1">Extracellular space</location>
        <location evidence="1">Extracellular matrix</location>
    </subcellularLocation>
</comment>
<dbReference type="FunFam" id="2.60.120.40:FF:000011">
    <property type="entry name" value="Elastin microfibril interfacer 2"/>
    <property type="match status" value="1"/>
</dbReference>
<dbReference type="Pfam" id="PF07546">
    <property type="entry name" value="EMI"/>
    <property type="match status" value="1"/>
</dbReference>
<dbReference type="InterPro" id="IPR008983">
    <property type="entry name" value="Tumour_necrosis_fac-like_dom"/>
</dbReference>
<keyword evidence="8" id="KW-1015">Disulfide bond</keyword>
<sequence>PTLSFSPRNWCAYIVNKNVSCSVLDGTESYVQAQYKCAWNQFPCEPTLVYRTSFRPRYTVAYKTVTELEWRCCPGYKGEDCREGPAEKPNTARRPATPAKAVVKKGTGNFLFEFWCAHSHLGIFTSTFCCFWETDAEPTEAPEPPPYEKRMQFLEDELFRLTRSVIELQSSVAGVNENLKLTVQEDASKMLVTWLNNLYDRPEPDSAVGGQTDTIQLPGLLNNKDQKDPFVDFEMEDIKAELAEVKEALKMRNDELEELNGKVKGYEGQLKQLQEAAQGPTITMPRDNIYQDYIDSKFESLRQEIMEGFEKKMTDLKNSCDYKLEDIQQQYDGSENNCVGIIDVIRGKENDLRKEINTLRAQIPSNDSSCCKKGEGNDFDQQMKDLDKKIDRIVEAQRILNVRIDNEIIRLSTPDLEDVFGERLEELDARMNITERNAEEHCFYVEETLRGAIAAEVDELRDLFDQKLRALEVRLGGTILEIANTTDPDGMFVNPGPILPSDAGFANEQFTAEMNFVKDKLLSLEQLCGQKCQSAPQGTEDLQKQLENCNDKYNHLLLKTENNSVILQSLNSSLNEKLNLIKGNQRDIQKMQRDVRVFRYNLNAVDRDMKNLQDGLSSCREQLLGVNSTCRKTQRGVFRKIDQMQKTFANQTAHSSETCCGEVRERLEQLNDHILNDLSKCKEKTQGVQEGVSDVETRVSHIEKVCGKLDSVSDSLQNIKEGLNKHVSSLWNCIREMNGTIASHSTDISGLKNSVQQFHSQVSKITTDIEGLLKSQPDTSKFLAYFFFYFLLANNFVFFLLFHHVKGRPEVPQQPLPPRPPVQPQPGISPLPSRPRIQPPRQRIPLLPPQLRPPPRPALPGSAAVPLLPGTTGIILETGEAGPPGTVLMSGRGRLRSVDGQAGQSTMPIAEGYAGAPGYPKSSPSTTDSQGPAAAAVPSLVSFSAGLTQKPFSSDVGVVHFNKVLVNDGDYYNPNTGIFTSPYEGRYLITAVLAPERDEYVEAVLSVSNASVAQLHTAGYRRELLEYHKPYTGKQTCGGPGTFHLVLHLKAGDEVNVVVTGGKLAYTDSDEMYSTFSGVLLYPSISHV</sequence>
<accession>A0A852B4A1</accession>
<dbReference type="InterPro" id="IPR001073">
    <property type="entry name" value="C1q_dom"/>
</dbReference>
<feature type="coiled-coil region" evidence="13">
    <location>
        <begin position="235"/>
        <end position="276"/>
    </location>
</feature>
<evidence type="ECO:0000256" key="8">
    <source>
        <dbReference type="ARBA" id="ARBA00023157"/>
    </source>
</evidence>
<dbReference type="PANTHER" id="PTHR15427:SF5">
    <property type="entry name" value="EMILIN-2"/>
    <property type="match status" value="1"/>
</dbReference>
<dbReference type="EMBL" id="WEZZ01024596">
    <property type="protein sequence ID" value="NXP64429.1"/>
    <property type="molecule type" value="Genomic_DNA"/>
</dbReference>
<keyword evidence="6 13" id="KW-0175">Coiled coil</keyword>
<protein>
    <recommendedName>
        <fullName evidence="11">EMILIN-2</fullName>
    </recommendedName>
    <alternativeName>
        <fullName evidence="12">Elastin microfibril interface-located protein 2</fullName>
    </alternativeName>
</protein>
<dbReference type="InterPro" id="IPR011489">
    <property type="entry name" value="EMI_domain"/>
</dbReference>
<evidence type="ECO:0000256" key="2">
    <source>
        <dbReference type="ARBA" id="ARBA00022525"/>
    </source>
</evidence>
<dbReference type="Proteomes" id="UP000614263">
    <property type="component" value="Unassembled WGS sequence"/>
</dbReference>
<evidence type="ECO:0000256" key="11">
    <source>
        <dbReference type="ARBA" id="ARBA00072328"/>
    </source>
</evidence>
<evidence type="ECO:0000256" key="10">
    <source>
        <dbReference type="ARBA" id="ARBA00064796"/>
    </source>
</evidence>
<keyword evidence="9" id="KW-0325">Glycoprotein</keyword>
<evidence type="ECO:0000256" key="4">
    <source>
        <dbReference type="ARBA" id="ARBA00022729"/>
    </source>
</evidence>
<dbReference type="GO" id="GO:0007155">
    <property type="term" value="P:cell adhesion"/>
    <property type="evidence" value="ECO:0007669"/>
    <property type="project" value="UniProtKB-KW"/>
</dbReference>
<dbReference type="InterPro" id="IPR038075">
    <property type="entry name" value="RalF_C_sf"/>
</dbReference>
<keyword evidence="4" id="KW-0732">Signal</keyword>
<keyword evidence="15" id="KW-1133">Transmembrane helix</keyword>
<dbReference type="SUPFAM" id="SSF58104">
    <property type="entry name" value="Methyl-accepting chemotaxis protein (MCP) signaling domain"/>
    <property type="match status" value="1"/>
</dbReference>
<keyword evidence="3" id="KW-0272">Extracellular matrix</keyword>
<feature type="non-terminal residue" evidence="18">
    <location>
        <position position="1"/>
    </location>
</feature>
<feature type="compositionally biased region" description="Low complexity" evidence="14">
    <location>
        <begin position="834"/>
        <end position="845"/>
    </location>
</feature>
<organism evidence="18 19">
    <name type="scientific">Chloropsis cyanopogon</name>
    <dbReference type="NCBI Taxonomy" id="1218682"/>
    <lineage>
        <taxon>Eukaryota</taxon>
        <taxon>Metazoa</taxon>
        <taxon>Chordata</taxon>
        <taxon>Craniata</taxon>
        <taxon>Vertebrata</taxon>
        <taxon>Euteleostomi</taxon>
        <taxon>Archelosauria</taxon>
        <taxon>Archosauria</taxon>
        <taxon>Dinosauria</taxon>
        <taxon>Saurischia</taxon>
        <taxon>Theropoda</taxon>
        <taxon>Coelurosauria</taxon>
        <taxon>Aves</taxon>
        <taxon>Neognathae</taxon>
        <taxon>Neoaves</taxon>
        <taxon>Telluraves</taxon>
        <taxon>Australaves</taxon>
        <taxon>Passeriformes</taxon>
        <taxon>Corvoidea</taxon>
        <taxon>Irenidae</taxon>
        <taxon>Chloropsis</taxon>
    </lineage>
</organism>
<evidence type="ECO:0000256" key="15">
    <source>
        <dbReference type="SAM" id="Phobius"/>
    </source>
</evidence>
<feature type="compositionally biased region" description="Pro residues" evidence="14">
    <location>
        <begin position="812"/>
        <end position="833"/>
    </location>
</feature>
<dbReference type="PANTHER" id="PTHR15427">
    <property type="entry name" value="EMILIN ELASTIN MICROFIBRIL INTERFACE-LOCATED PROTEIN ELASTIN MICROFIBRIL INTERFACER"/>
    <property type="match status" value="1"/>
</dbReference>
<dbReference type="SUPFAM" id="SSF118104">
    <property type="entry name" value="RalF, C-terminal domain"/>
    <property type="match status" value="1"/>
</dbReference>
<evidence type="ECO:0000256" key="5">
    <source>
        <dbReference type="ARBA" id="ARBA00022889"/>
    </source>
</evidence>
<feature type="region of interest" description="Disordered" evidence="14">
    <location>
        <begin position="913"/>
        <end position="933"/>
    </location>
</feature>
<keyword evidence="19" id="KW-1185">Reference proteome</keyword>
<feature type="transmembrane region" description="Helical" evidence="15">
    <location>
        <begin position="782"/>
        <end position="802"/>
    </location>
</feature>
<reference evidence="18" key="1">
    <citation type="submission" date="2019-10" db="EMBL/GenBank/DDBJ databases">
        <title>Bird 10,000 Genomes (B10K) Project - Family phase.</title>
        <authorList>
            <person name="Zhang G."/>
        </authorList>
    </citation>
    <scope>NUCLEOTIDE SEQUENCE</scope>
    <source>
        <strain evidence="18">B10K-DU-002-57</strain>
        <tissue evidence="18">Muscle</tissue>
    </source>
</reference>
<comment type="subunit">
    <text evidence="10">Homotrimer associated through a moderately stable interaction of the C-terminal globular C1q domains, allowing the nucleation of the triple helix and then a further quaternary assembly to higher-order polymers via intermolecular disulfide bonds. Interacts with EMILIN1.</text>
</comment>
<keyword evidence="2" id="KW-0964">Secreted</keyword>
<keyword evidence="15" id="KW-0472">Membrane</keyword>
<evidence type="ECO:0000313" key="18">
    <source>
        <dbReference type="EMBL" id="NXP64429.1"/>
    </source>
</evidence>
<evidence type="ECO:0000256" key="1">
    <source>
        <dbReference type="ARBA" id="ARBA00004498"/>
    </source>
</evidence>
<feature type="compositionally biased region" description="Pro residues" evidence="14">
    <location>
        <begin position="846"/>
        <end position="858"/>
    </location>
</feature>
<evidence type="ECO:0000256" key="6">
    <source>
        <dbReference type="ARBA" id="ARBA00023054"/>
    </source>
</evidence>
<evidence type="ECO:0000256" key="9">
    <source>
        <dbReference type="ARBA" id="ARBA00023180"/>
    </source>
</evidence>
<evidence type="ECO:0000259" key="17">
    <source>
        <dbReference type="PROSITE" id="PS51041"/>
    </source>
</evidence>
<dbReference type="InterPro" id="IPR050392">
    <property type="entry name" value="Collagen/C1q_domain"/>
</dbReference>
<dbReference type="PROSITE" id="PS50871">
    <property type="entry name" value="C1Q"/>
    <property type="match status" value="1"/>
</dbReference>
<evidence type="ECO:0000313" key="19">
    <source>
        <dbReference type="Proteomes" id="UP000614263"/>
    </source>
</evidence>
<feature type="domain" description="EMI" evidence="17">
    <location>
        <begin position="7"/>
        <end position="83"/>
    </location>
</feature>
<dbReference type="Pfam" id="PF00386">
    <property type="entry name" value="C1q"/>
    <property type="match status" value="1"/>
</dbReference>
<keyword evidence="7" id="KW-0176">Collagen</keyword>
<dbReference type="Gene3D" id="2.60.120.40">
    <property type="match status" value="1"/>
</dbReference>
<dbReference type="SUPFAM" id="SSF49842">
    <property type="entry name" value="TNF-like"/>
    <property type="match status" value="1"/>
</dbReference>
<evidence type="ECO:0000256" key="12">
    <source>
        <dbReference type="ARBA" id="ARBA00075986"/>
    </source>
</evidence>
<proteinExistence type="predicted"/>
<evidence type="ECO:0000256" key="7">
    <source>
        <dbReference type="ARBA" id="ARBA00023119"/>
    </source>
</evidence>
<dbReference type="GO" id="GO:0005581">
    <property type="term" value="C:collagen trimer"/>
    <property type="evidence" value="ECO:0007669"/>
    <property type="project" value="UniProtKB-KW"/>
</dbReference>
<name>A0A852B4A1_9CORV</name>
<dbReference type="Gene3D" id="1.10.287.1490">
    <property type="match status" value="1"/>
</dbReference>
<evidence type="ECO:0000256" key="3">
    <source>
        <dbReference type="ARBA" id="ARBA00022530"/>
    </source>
</evidence>
<evidence type="ECO:0000256" key="13">
    <source>
        <dbReference type="SAM" id="Coils"/>
    </source>
</evidence>
<feature type="region of interest" description="Disordered" evidence="14">
    <location>
        <begin position="810"/>
        <end position="862"/>
    </location>
</feature>
<feature type="coiled-coil region" evidence="13">
    <location>
        <begin position="507"/>
        <end position="559"/>
    </location>
</feature>
<dbReference type="AlphaFoldDB" id="A0A852B4A1"/>
<evidence type="ECO:0000259" key="16">
    <source>
        <dbReference type="PROSITE" id="PS50871"/>
    </source>
</evidence>
<feature type="domain" description="C1q" evidence="16">
    <location>
        <begin position="936"/>
        <end position="1087"/>
    </location>
</feature>
<comment type="caution">
    <text evidence="18">The sequence shown here is derived from an EMBL/GenBank/DDBJ whole genome shotgun (WGS) entry which is preliminary data.</text>
</comment>
<evidence type="ECO:0000256" key="14">
    <source>
        <dbReference type="SAM" id="MobiDB-lite"/>
    </source>
</evidence>
<keyword evidence="15" id="KW-0812">Transmembrane</keyword>
<keyword evidence="5" id="KW-0130">Cell adhesion</keyword>
<feature type="non-terminal residue" evidence="18">
    <location>
        <position position="1088"/>
    </location>
</feature>
<dbReference type="PROSITE" id="PS51041">
    <property type="entry name" value="EMI"/>
    <property type="match status" value="1"/>
</dbReference>
<dbReference type="GO" id="GO:0051240">
    <property type="term" value="P:positive regulation of multicellular organismal process"/>
    <property type="evidence" value="ECO:0007669"/>
    <property type="project" value="UniProtKB-ARBA"/>
</dbReference>